<evidence type="ECO:0000256" key="1">
    <source>
        <dbReference type="ARBA" id="ARBA00004141"/>
    </source>
</evidence>
<evidence type="ECO:0000256" key="2">
    <source>
        <dbReference type="ARBA" id="ARBA00022692"/>
    </source>
</evidence>
<evidence type="ECO:0000313" key="8">
    <source>
        <dbReference type="EMBL" id="CAF3740949.1"/>
    </source>
</evidence>
<evidence type="ECO:0000256" key="6">
    <source>
        <dbReference type="SAM" id="Phobius"/>
    </source>
</evidence>
<feature type="transmembrane region" description="Helical" evidence="6">
    <location>
        <begin position="184"/>
        <end position="208"/>
    </location>
</feature>
<dbReference type="InterPro" id="IPR011701">
    <property type="entry name" value="MFS"/>
</dbReference>
<dbReference type="Proteomes" id="UP000663881">
    <property type="component" value="Unassembled WGS sequence"/>
</dbReference>
<evidence type="ECO:0000256" key="3">
    <source>
        <dbReference type="ARBA" id="ARBA00022989"/>
    </source>
</evidence>
<feature type="compositionally biased region" description="Polar residues" evidence="5">
    <location>
        <begin position="521"/>
        <end position="536"/>
    </location>
</feature>
<keyword evidence="7" id="KW-0732">Signal</keyword>
<evidence type="ECO:0000313" key="9">
    <source>
        <dbReference type="Proteomes" id="UP000663881"/>
    </source>
</evidence>
<dbReference type="SUPFAM" id="SSF103473">
    <property type="entry name" value="MFS general substrate transporter"/>
    <property type="match status" value="1"/>
</dbReference>
<keyword evidence="4 6" id="KW-0472">Membrane</keyword>
<feature type="transmembrane region" description="Helical" evidence="6">
    <location>
        <begin position="118"/>
        <end position="140"/>
    </location>
</feature>
<reference evidence="8" key="1">
    <citation type="submission" date="2021-02" db="EMBL/GenBank/DDBJ databases">
        <authorList>
            <person name="Nowell W R."/>
        </authorList>
    </citation>
    <scope>NUCLEOTIDE SEQUENCE</scope>
</reference>
<sequence>MNVSFFTIVAILCLQTLSTCIISNIGQYIYSYYLQTYAFTSNDTLNLTNDTLLSSVDDFNISNKDPEQCSNSVSNEADAWAQQQSADLFSKIGLWRSGPMIIMTCILGLYMSRLGKRFVLILSMIGIAMQVLIWLTIIYFQLPEYWWYVAGFIVGLTGGEAVLHLVLNLFIIDCTKKNDRSTRFVLLEAMTTTLTAMTDFGIGYYIAWNGFADLLWASFILQLVSIFVVLLFFNYSSPATVVSPPNQTTSPLLSLTEGNNDVRIKESCCSTSSCRKFADVCTVFCRRGRSKIKSTNILLTLFAYIFYSLAYTAILSIFLWYQLDAPFCWSSTQIGNYDALASITCAIFSVLGMKLLTYVGANDAFICALSHVFFCGLSIWFAFARQSWQLYASLLISPFVDYQNSLTWSMMSKWLEPNEYTIVFTLITIIYTICSILGNSFFNWIYAFTVVALPKLMFFLAAGLCVIPFILNICLVIINRGLSDDNSSSIKTSNSLTTFINLPLDDSDLICLDNFTDTIESQDNSSLSKNDQTTSIDDPMIF</sequence>
<dbReference type="PANTHER" id="PTHR23507">
    <property type="entry name" value="ZGC:174356"/>
    <property type="match status" value="1"/>
</dbReference>
<feature type="signal peptide" evidence="7">
    <location>
        <begin position="1"/>
        <end position="18"/>
    </location>
</feature>
<feature type="transmembrane region" description="Helical" evidence="6">
    <location>
        <begin position="296"/>
        <end position="319"/>
    </location>
</feature>
<gene>
    <name evidence="8" type="ORF">OKA104_LOCUS15094</name>
</gene>
<dbReference type="Gene3D" id="1.20.1250.20">
    <property type="entry name" value="MFS general substrate transporter like domains"/>
    <property type="match status" value="1"/>
</dbReference>
<dbReference type="Pfam" id="PF07690">
    <property type="entry name" value="MFS_1"/>
    <property type="match status" value="1"/>
</dbReference>
<dbReference type="GO" id="GO:0022857">
    <property type="term" value="F:transmembrane transporter activity"/>
    <property type="evidence" value="ECO:0007669"/>
    <property type="project" value="InterPro"/>
</dbReference>
<dbReference type="EMBL" id="CAJOAY010000821">
    <property type="protein sequence ID" value="CAF3740949.1"/>
    <property type="molecule type" value="Genomic_DNA"/>
</dbReference>
<accession>A0A818XIG3</accession>
<dbReference type="InterPro" id="IPR036259">
    <property type="entry name" value="MFS_trans_sf"/>
</dbReference>
<feature type="transmembrane region" description="Helical" evidence="6">
    <location>
        <begin position="93"/>
        <end position="111"/>
    </location>
</feature>
<feature type="transmembrane region" description="Helical" evidence="6">
    <location>
        <begin position="146"/>
        <end position="172"/>
    </location>
</feature>
<feature type="transmembrane region" description="Helical" evidence="6">
    <location>
        <begin position="420"/>
        <end position="446"/>
    </location>
</feature>
<proteinExistence type="predicted"/>
<keyword evidence="3 6" id="KW-1133">Transmembrane helix</keyword>
<keyword evidence="2 6" id="KW-0812">Transmembrane</keyword>
<comment type="subcellular location">
    <subcellularLocation>
        <location evidence="1">Membrane</location>
        <topology evidence="1">Multi-pass membrane protein</topology>
    </subcellularLocation>
</comment>
<dbReference type="GO" id="GO:0016020">
    <property type="term" value="C:membrane"/>
    <property type="evidence" value="ECO:0007669"/>
    <property type="project" value="UniProtKB-SubCell"/>
</dbReference>
<feature type="region of interest" description="Disordered" evidence="5">
    <location>
        <begin position="521"/>
        <end position="542"/>
    </location>
</feature>
<organism evidence="8 9">
    <name type="scientific">Adineta steineri</name>
    <dbReference type="NCBI Taxonomy" id="433720"/>
    <lineage>
        <taxon>Eukaryota</taxon>
        <taxon>Metazoa</taxon>
        <taxon>Spiralia</taxon>
        <taxon>Gnathifera</taxon>
        <taxon>Rotifera</taxon>
        <taxon>Eurotatoria</taxon>
        <taxon>Bdelloidea</taxon>
        <taxon>Adinetida</taxon>
        <taxon>Adinetidae</taxon>
        <taxon>Adineta</taxon>
    </lineage>
</organism>
<feature type="chain" id="PRO_5032908392" evidence="7">
    <location>
        <begin position="19"/>
        <end position="542"/>
    </location>
</feature>
<comment type="caution">
    <text evidence="8">The sequence shown here is derived from an EMBL/GenBank/DDBJ whole genome shotgun (WGS) entry which is preliminary data.</text>
</comment>
<name>A0A818XIG3_9BILA</name>
<dbReference type="AlphaFoldDB" id="A0A818XIG3"/>
<evidence type="ECO:0000256" key="5">
    <source>
        <dbReference type="SAM" id="MobiDB-lite"/>
    </source>
</evidence>
<feature type="transmembrane region" description="Helical" evidence="6">
    <location>
        <begin position="458"/>
        <end position="478"/>
    </location>
</feature>
<evidence type="ECO:0000256" key="4">
    <source>
        <dbReference type="ARBA" id="ARBA00023136"/>
    </source>
</evidence>
<feature type="transmembrane region" description="Helical" evidence="6">
    <location>
        <begin position="214"/>
        <end position="233"/>
    </location>
</feature>
<feature type="transmembrane region" description="Helical" evidence="6">
    <location>
        <begin position="339"/>
        <end position="357"/>
    </location>
</feature>
<protein>
    <submittedName>
        <fullName evidence="8">Uncharacterized protein</fullName>
    </submittedName>
</protein>
<dbReference type="PANTHER" id="PTHR23507:SF1">
    <property type="entry name" value="FI18259P1-RELATED"/>
    <property type="match status" value="1"/>
</dbReference>
<feature type="transmembrane region" description="Helical" evidence="6">
    <location>
        <begin position="364"/>
        <end position="383"/>
    </location>
</feature>
<evidence type="ECO:0000256" key="7">
    <source>
        <dbReference type="SAM" id="SignalP"/>
    </source>
</evidence>